<dbReference type="Proteomes" id="UP000504638">
    <property type="component" value="Unplaced"/>
</dbReference>
<reference evidence="3" key="3">
    <citation type="submission" date="2025-04" db="UniProtKB">
        <authorList>
            <consortium name="RefSeq"/>
        </authorList>
    </citation>
    <scope>IDENTIFICATION</scope>
    <source>
        <strain evidence="3">CBS 781.70</strain>
    </source>
</reference>
<reference evidence="3" key="2">
    <citation type="submission" date="2020-04" db="EMBL/GenBank/DDBJ databases">
        <authorList>
            <consortium name="NCBI Genome Project"/>
        </authorList>
    </citation>
    <scope>NUCLEOTIDE SEQUENCE</scope>
    <source>
        <strain evidence="3">CBS 781.70</strain>
    </source>
</reference>
<reference evidence="1 3" key="1">
    <citation type="submission" date="2020-01" db="EMBL/GenBank/DDBJ databases">
        <authorList>
            <consortium name="DOE Joint Genome Institute"/>
            <person name="Haridas S."/>
            <person name="Albert R."/>
            <person name="Binder M."/>
            <person name="Bloem J."/>
            <person name="Labutti K."/>
            <person name="Salamov A."/>
            <person name="Andreopoulos B."/>
            <person name="Baker S.E."/>
            <person name="Barry K."/>
            <person name="Bills G."/>
            <person name="Bluhm B.H."/>
            <person name="Cannon C."/>
            <person name="Castanera R."/>
            <person name="Culley D.E."/>
            <person name="Daum C."/>
            <person name="Ezra D."/>
            <person name="Gonzalez J.B."/>
            <person name="Henrissat B."/>
            <person name="Kuo A."/>
            <person name="Liang C."/>
            <person name="Lipzen A."/>
            <person name="Lutzoni F."/>
            <person name="Magnuson J."/>
            <person name="Mondo S."/>
            <person name="Nolan M."/>
            <person name="Ohm R."/>
            <person name="Pangilinan J."/>
            <person name="Park H.-J."/>
            <person name="Ramirez L."/>
            <person name="Alfaro M."/>
            <person name="Sun H."/>
            <person name="Tritt A."/>
            <person name="Yoshinaga Y."/>
            <person name="Zwiers L.-H."/>
            <person name="Turgeon B.G."/>
            <person name="Goodwin S.B."/>
            <person name="Spatafora J.W."/>
            <person name="Crous P.W."/>
            <person name="Grigoriev I.V."/>
        </authorList>
    </citation>
    <scope>NUCLEOTIDE SEQUENCE</scope>
    <source>
        <strain evidence="1 3">CBS 781.70</strain>
    </source>
</reference>
<proteinExistence type="predicted"/>
<evidence type="ECO:0000313" key="2">
    <source>
        <dbReference type="Proteomes" id="UP000504638"/>
    </source>
</evidence>
<sequence length="74" mass="8508">MLTSSISFCGVVPLFLYGVCTGRTIFNLRPNPVGTTYPTAKCSLLLFMRAVELELYKCWRKIHNMQGMRFSRQN</sequence>
<gene>
    <name evidence="1 3" type="ORF">P152DRAFT_68855</name>
</gene>
<keyword evidence="2" id="KW-1185">Reference proteome</keyword>
<dbReference type="RefSeq" id="XP_033532940.1">
    <property type="nucleotide sequence ID" value="XM_033683170.1"/>
</dbReference>
<evidence type="ECO:0000313" key="3">
    <source>
        <dbReference type="RefSeq" id="XP_033532940.1"/>
    </source>
</evidence>
<dbReference type="AlphaFoldDB" id="A0A6G1G0G8"/>
<dbReference type="EMBL" id="ML975162">
    <property type="protein sequence ID" value="KAF1811309.1"/>
    <property type="molecule type" value="Genomic_DNA"/>
</dbReference>
<organism evidence="1">
    <name type="scientific">Eremomyces bilateralis CBS 781.70</name>
    <dbReference type="NCBI Taxonomy" id="1392243"/>
    <lineage>
        <taxon>Eukaryota</taxon>
        <taxon>Fungi</taxon>
        <taxon>Dikarya</taxon>
        <taxon>Ascomycota</taxon>
        <taxon>Pezizomycotina</taxon>
        <taxon>Dothideomycetes</taxon>
        <taxon>Dothideomycetes incertae sedis</taxon>
        <taxon>Eremomycetales</taxon>
        <taxon>Eremomycetaceae</taxon>
        <taxon>Eremomyces</taxon>
    </lineage>
</organism>
<evidence type="ECO:0000313" key="1">
    <source>
        <dbReference type="EMBL" id="KAF1811309.1"/>
    </source>
</evidence>
<accession>A0A6G1G0G8</accession>
<dbReference type="GeneID" id="54423740"/>
<name>A0A6G1G0G8_9PEZI</name>
<protein>
    <submittedName>
        <fullName evidence="1 3">Uncharacterized protein</fullName>
    </submittedName>
</protein>